<dbReference type="InterPro" id="IPR026838">
    <property type="entry name" value="YheC/D"/>
</dbReference>
<name>A0A1D4L9J7_9STAP</name>
<reference evidence="1 3" key="1">
    <citation type="submission" date="2016-09" db="EMBL/GenBank/DDBJ databases">
        <authorList>
            <consortium name="Pathogen Informatics"/>
            <person name="Sun Q."/>
            <person name="Inoue M."/>
        </authorList>
    </citation>
    <scope>NUCLEOTIDE SEQUENCE [LARGE SCALE GENOMIC DNA]</scope>
    <source>
        <strain evidence="1 3">82C</strain>
    </source>
</reference>
<keyword evidence="3" id="KW-1185">Reference proteome</keyword>
<gene>
    <name evidence="2" type="primary">yheD</name>
    <name evidence="2" type="ORF">SAMEA2297795_01607</name>
    <name evidence="1" type="ORF">SAMEA2297796_01228</name>
</gene>
<dbReference type="Proteomes" id="UP000095412">
    <property type="component" value="Unassembled WGS sequence"/>
</dbReference>
<dbReference type="OrthoDB" id="7869153at2"/>
<dbReference type="Pfam" id="PF14398">
    <property type="entry name" value="ATPgrasp_YheCD"/>
    <property type="match status" value="1"/>
</dbReference>
<dbReference type="Gene3D" id="3.30.470.20">
    <property type="entry name" value="ATP-grasp fold, B domain"/>
    <property type="match status" value="1"/>
</dbReference>
<protein>
    <submittedName>
        <fullName evidence="2">Endospore coat-associated protein yheD</fullName>
    </submittedName>
</protein>
<dbReference type="EMBL" id="FMPI01000006">
    <property type="protein sequence ID" value="SCS82840.1"/>
    <property type="molecule type" value="Genomic_DNA"/>
</dbReference>
<dbReference type="SUPFAM" id="SSF56059">
    <property type="entry name" value="Glutathione synthetase ATP-binding domain-like"/>
    <property type="match status" value="1"/>
</dbReference>
<evidence type="ECO:0000313" key="2">
    <source>
        <dbReference type="EMBL" id="SCT01355.1"/>
    </source>
</evidence>
<sequence length="337" mass="38905">MKTVGMLRSINKPGLVAKSVAYVCAHQHIPFYYFTPNDVNLDNTTINAKFLENGQWIHKTIPFPTVIDNEPINKTNKALYNVLKEHATFTTYPLGGKTKVFNLLYENEEKFKDVLIPFKIVENQYDVIDFIDKYQKILLKPSISNQGRDIVAIEKLKNGYHFINDTSIDLISKVNFEAKLNELILSKKYICQPFIHSKTKSGIPFDFRLHVRKKANGKWTKVKAYPRIGIEKNITANISQGGAIASIVPFLKTQYPNDWRKIKNKIDIICTNFPRNFEKLYPYPLDALGIDLGIDTEGKLWLFEVNTYPGQKFFEIESAEKRVDFYKYLLSQTTSNN</sequence>
<proteinExistence type="predicted"/>
<evidence type="ECO:0000313" key="4">
    <source>
        <dbReference type="Proteomes" id="UP000095768"/>
    </source>
</evidence>
<evidence type="ECO:0000313" key="1">
    <source>
        <dbReference type="EMBL" id="SCS82840.1"/>
    </source>
</evidence>
<organism evidence="2 4">
    <name type="scientific">Staphylococcus caeli</name>
    <dbReference type="NCBI Taxonomy" id="2201815"/>
    <lineage>
        <taxon>Bacteria</taxon>
        <taxon>Bacillati</taxon>
        <taxon>Bacillota</taxon>
        <taxon>Bacilli</taxon>
        <taxon>Bacillales</taxon>
        <taxon>Staphylococcaceae</taxon>
        <taxon>Staphylococcus</taxon>
    </lineage>
</organism>
<dbReference type="AlphaFoldDB" id="A0A1D4L9J7"/>
<dbReference type="Proteomes" id="UP000095768">
    <property type="component" value="Unassembled WGS sequence"/>
</dbReference>
<dbReference type="RefSeq" id="WP_069995402.1">
    <property type="nucleotide sequence ID" value="NZ_FMPG01000005.1"/>
</dbReference>
<evidence type="ECO:0000313" key="3">
    <source>
        <dbReference type="Proteomes" id="UP000095412"/>
    </source>
</evidence>
<accession>A0A1D4L9J7</accession>
<dbReference type="EMBL" id="FMPG01000005">
    <property type="protein sequence ID" value="SCT01355.1"/>
    <property type="molecule type" value="Genomic_DNA"/>
</dbReference>
<reference evidence="2 4" key="2">
    <citation type="submission" date="2016-09" db="EMBL/GenBank/DDBJ databases">
        <authorList>
            <consortium name="Pathogen Informatics"/>
        </authorList>
    </citation>
    <scope>NUCLEOTIDE SEQUENCE [LARGE SCALE GENOMIC DNA]</scope>
    <source>
        <strain evidence="2 4">82B</strain>
    </source>
</reference>